<reference evidence="2 3" key="1">
    <citation type="submission" date="2016-10" db="EMBL/GenBank/DDBJ databases">
        <authorList>
            <person name="de Groot N.N."/>
        </authorList>
    </citation>
    <scope>NUCLEOTIDE SEQUENCE [LARGE SCALE GENOMIC DNA]</scope>
    <source>
        <strain evidence="2 3">CGMCC 1.9159</strain>
    </source>
</reference>
<dbReference type="InterPro" id="IPR054437">
    <property type="entry name" value="PspA-assoc_dom"/>
</dbReference>
<name>A0A1G9KZB3_9ACTN</name>
<dbReference type="Pfam" id="PF22743">
    <property type="entry name" value="PspAA"/>
    <property type="match status" value="1"/>
</dbReference>
<evidence type="ECO:0000259" key="1">
    <source>
        <dbReference type="Pfam" id="PF22743"/>
    </source>
</evidence>
<evidence type="ECO:0000313" key="3">
    <source>
        <dbReference type="Proteomes" id="UP000199475"/>
    </source>
</evidence>
<proteinExistence type="predicted"/>
<dbReference type="Proteomes" id="UP000199475">
    <property type="component" value="Unassembled WGS sequence"/>
</dbReference>
<feature type="domain" description="PspA-associated" evidence="1">
    <location>
        <begin position="1"/>
        <end position="96"/>
    </location>
</feature>
<organism evidence="2 3">
    <name type="scientific">Tessaracoccus oleiagri</name>
    <dbReference type="NCBI Taxonomy" id="686624"/>
    <lineage>
        <taxon>Bacteria</taxon>
        <taxon>Bacillati</taxon>
        <taxon>Actinomycetota</taxon>
        <taxon>Actinomycetes</taxon>
        <taxon>Propionibacteriales</taxon>
        <taxon>Propionibacteriaceae</taxon>
        <taxon>Tessaracoccus</taxon>
    </lineage>
</organism>
<gene>
    <name evidence="2" type="ORF">SAMN04488242_1898</name>
</gene>
<dbReference type="AlphaFoldDB" id="A0A1G9KZB3"/>
<dbReference type="EMBL" id="FNGP01000003">
    <property type="protein sequence ID" value="SDL54843.1"/>
    <property type="molecule type" value="Genomic_DNA"/>
</dbReference>
<keyword evidence="3" id="KW-1185">Reference proteome</keyword>
<sequence>MIVRVLGEGQWVLEPEHLEALDAVDVELENAVQAGDEEKMRDALSRLFDGIRELGTPVPDDVLAESDLVMPDPDSTLEEVKMLLDSTSEYFGLLPDGQGSEEPAES</sequence>
<dbReference type="RefSeq" id="WP_176761729.1">
    <property type="nucleotide sequence ID" value="NZ_FNGP01000003.1"/>
</dbReference>
<accession>A0A1G9KZB3</accession>
<protein>
    <recommendedName>
        <fullName evidence="1">PspA-associated domain-containing protein</fullName>
    </recommendedName>
</protein>
<dbReference type="STRING" id="686624.SAMN04488242_1898"/>
<evidence type="ECO:0000313" key="2">
    <source>
        <dbReference type="EMBL" id="SDL54843.1"/>
    </source>
</evidence>